<dbReference type="SFLD" id="SFLDG01129">
    <property type="entry name" value="C1.5:_HAD__Beta-PGM__Phosphata"/>
    <property type="match status" value="1"/>
</dbReference>
<sequence length="202" mass="23721">MAEIKFIYFDVGGVLIDYKDAFKGATSKFNIPHSEFMDVWLNNEDSVTRGKIHPQEFWHLVRKKLKIKEGADFDFLKSWIEDYRPIKTTHAIVKKFISKYKIGLLTNLYKGMTPLLREKNLIPDVAYSSIITSYETGLRKPEKEIYELATKKVNLKPEEIFFVDDQENFIEGAKKIGWNTFLFDSENVRNSTRKLKNLLDFH</sequence>
<dbReference type="SFLD" id="SFLDS00003">
    <property type="entry name" value="Haloacid_Dehalogenase"/>
    <property type="match status" value="1"/>
</dbReference>
<evidence type="ECO:0000313" key="1">
    <source>
        <dbReference type="EMBL" id="OGK17312.1"/>
    </source>
</evidence>
<comment type="caution">
    <text evidence="1">The sequence shown here is derived from an EMBL/GenBank/DDBJ whole genome shotgun (WGS) entry which is preliminary data.</text>
</comment>
<gene>
    <name evidence="1" type="ORF">A2774_03870</name>
</gene>
<dbReference type="EMBL" id="MFZG01000009">
    <property type="protein sequence ID" value="OGK17312.1"/>
    <property type="molecule type" value="Genomic_DNA"/>
</dbReference>
<dbReference type="AlphaFoldDB" id="A0A1F7GFP7"/>
<name>A0A1F7GFP7_9BACT</name>
<dbReference type="NCBIfam" id="TIGR01509">
    <property type="entry name" value="HAD-SF-IA-v3"/>
    <property type="match status" value="1"/>
</dbReference>
<protein>
    <recommendedName>
        <fullName evidence="3">Haloacid dehalogenase</fullName>
    </recommendedName>
</protein>
<dbReference type="PRINTS" id="PR00413">
    <property type="entry name" value="HADHALOGNASE"/>
</dbReference>
<dbReference type="PANTHER" id="PTHR43611:SF3">
    <property type="entry name" value="FLAVIN MONONUCLEOTIDE HYDROLASE 1, CHLOROPLATIC"/>
    <property type="match status" value="1"/>
</dbReference>
<evidence type="ECO:0008006" key="3">
    <source>
        <dbReference type="Google" id="ProtNLM"/>
    </source>
</evidence>
<proteinExistence type="predicted"/>
<organism evidence="1 2">
    <name type="scientific">Candidatus Roizmanbacteria bacterium RIFCSPHIGHO2_01_FULL_39_12c</name>
    <dbReference type="NCBI Taxonomy" id="1802031"/>
    <lineage>
        <taxon>Bacteria</taxon>
        <taxon>Candidatus Roizmaniibacteriota</taxon>
    </lineage>
</organism>
<dbReference type="InterPro" id="IPR006439">
    <property type="entry name" value="HAD-SF_hydro_IA"/>
</dbReference>
<dbReference type="Pfam" id="PF00702">
    <property type="entry name" value="Hydrolase"/>
    <property type="match status" value="1"/>
</dbReference>
<dbReference type="NCBIfam" id="TIGR01549">
    <property type="entry name" value="HAD-SF-IA-v1"/>
    <property type="match status" value="1"/>
</dbReference>
<dbReference type="SUPFAM" id="SSF56784">
    <property type="entry name" value="HAD-like"/>
    <property type="match status" value="1"/>
</dbReference>
<dbReference type="Gene3D" id="1.10.150.240">
    <property type="entry name" value="Putative phosphatase, domain 2"/>
    <property type="match status" value="1"/>
</dbReference>
<dbReference type="Proteomes" id="UP000177208">
    <property type="component" value="Unassembled WGS sequence"/>
</dbReference>
<dbReference type="Gene3D" id="3.40.50.1000">
    <property type="entry name" value="HAD superfamily/HAD-like"/>
    <property type="match status" value="1"/>
</dbReference>
<reference evidence="1 2" key="1">
    <citation type="journal article" date="2016" name="Nat. Commun.">
        <title>Thousands of microbial genomes shed light on interconnected biogeochemical processes in an aquifer system.</title>
        <authorList>
            <person name="Anantharaman K."/>
            <person name="Brown C.T."/>
            <person name="Hug L.A."/>
            <person name="Sharon I."/>
            <person name="Castelle C.J."/>
            <person name="Probst A.J."/>
            <person name="Thomas B.C."/>
            <person name="Singh A."/>
            <person name="Wilkins M.J."/>
            <person name="Karaoz U."/>
            <person name="Brodie E.L."/>
            <person name="Williams K.H."/>
            <person name="Hubbard S.S."/>
            <person name="Banfield J.F."/>
        </authorList>
    </citation>
    <scope>NUCLEOTIDE SEQUENCE [LARGE SCALE GENOMIC DNA]</scope>
</reference>
<accession>A0A1F7GFP7</accession>
<dbReference type="InterPro" id="IPR023214">
    <property type="entry name" value="HAD_sf"/>
</dbReference>
<dbReference type="InterPro" id="IPR023198">
    <property type="entry name" value="PGP-like_dom2"/>
</dbReference>
<evidence type="ECO:0000313" key="2">
    <source>
        <dbReference type="Proteomes" id="UP000177208"/>
    </source>
</evidence>
<dbReference type="PANTHER" id="PTHR43611">
    <property type="entry name" value="ALPHA-D-GLUCOSE 1-PHOSPHATE PHOSPHATASE"/>
    <property type="match status" value="1"/>
</dbReference>
<dbReference type="InterPro" id="IPR036412">
    <property type="entry name" value="HAD-like_sf"/>
</dbReference>